<dbReference type="PROSITE" id="PS50827">
    <property type="entry name" value="DDT"/>
    <property type="match status" value="1"/>
</dbReference>
<evidence type="ECO:0000259" key="8">
    <source>
        <dbReference type="PROSITE" id="PS50016"/>
    </source>
</evidence>
<dbReference type="CDD" id="cd15489">
    <property type="entry name" value="PHD_SF"/>
    <property type="match status" value="2"/>
</dbReference>
<dbReference type="InterPro" id="IPR018501">
    <property type="entry name" value="DDT_dom"/>
</dbReference>
<dbReference type="Gene3D" id="3.30.40.10">
    <property type="entry name" value="Zinc/RING finger domain, C3HC4 (zinc finger)"/>
    <property type="match status" value="2"/>
</dbReference>
<dbReference type="Pfam" id="PF15612">
    <property type="entry name" value="WHIM1"/>
    <property type="match status" value="1"/>
</dbReference>
<dbReference type="InterPro" id="IPR013083">
    <property type="entry name" value="Znf_RING/FYVE/PHD"/>
</dbReference>
<feature type="domain" description="4Fe-4S ferredoxin-type" evidence="10">
    <location>
        <begin position="1182"/>
        <end position="1212"/>
    </location>
</feature>
<gene>
    <name evidence="11" type="ORF">ACJIZ3_012225</name>
</gene>
<keyword evidence="2" id="KW-0479">Metal-binding</keyword>
<dbReference type="InterPro" id="IPR017896">
    <property type="entry name" value="4Fe4S_Fe-S-bd"/>
</dbReference>
<name>A0ABD3UP97_9LAMI</name>
<feature type="compositionally biased region" description="Basic residues" evidence="7">
    <location>
        <begin position="931"/>
        <end position="941"/>
    </location>
</feature>
<feature type="domain" description="DDT" evidence="9">
    <location>
        <begin position="210"/>
        <end position="270"/>
    </location>
</feature>
<dbReference type="EMBL" id="JBJXBP010000001">
    <property type="protein sequence ID" value="KAL3850343.1"/>
    <property type="molecule type" value="Genomic_DNA"/>
</dbReference>
<dbReference type="InterPro" id="IPR056618">
    <property type="entry name" value="Chromo_PTM"/>
</dbReference>
<dbReference type="Pfam" id="PF21743">
    <property type="entry name" value="PTM_DIR17_Tudor"/>
    <property type="match status" value="1"/>
</dbReference>
<evidence type="ECO:0000313" key="12">
    <source>
        <dbReference type="Proteomes" id="UP001634393"/>
    </source>
</evidence>
<dbReference type="Proteomes" id="UP001634393">
    <property type="component" value="Unassembled WGS sequence"/>
</dbReference>
<dbReference type="PANTHER" id="PTHR46508:SF1">
    <property type="entry name" value="PHD FINGER FAMILY PROTEIN"/>
    <property type="match status" value="1"/>
</dbReference>
<feature type="region of interest" description="Disordered" evidence="7">
    <location>
        <begin position="1"/>
        <end position="20"/>
    </location>
</feature>
<feature type="region of interest" description="Disordered" evidence="7">
    <location>
        <begin position="920"/>
        <end position="945"/>
    </location>
</feature>
<keyword evidence="4" id="KW-0862">Zinc</keyword>
<dbReference type="PROSITE" id="PS01359">
    <property type="entry name" value="ZF_PHD_1"/>
    <property type="match status" value="1"/>
</dbReference>
<keyword evidence="3 6" id="KW-0863">Zinc-finger</keyword>
<dbReference type="InterPro" id="IPR028942">
    <property type="entry name" value="WHIM1_dom"/>
</dbReference>
<reference evidence="11 12" key="1">
    <citation type="submission" date="2024-12" db="EMBL/GenBank/DDBJ databases">
        <title>The unique morphological basis and parallel evolutionary history of personate flowers in Penstemon.</title>
        <authorList>
            <person name="Depatie T.H."/>
            <person name="Wessinger C.A."/>
        </authorList>
    </citation>
    <scope>NUCLEOTIDE SEQUENCE [LARGE SCALE GENOMIC DNA]</scope>
    <source>
        <strain evidence="11">WTNN_2</strain>
        <tissue evidence="11">Leaf</tissue>
    </source>
</reference>
<evidence type="ECO:0000256" key="6">
    <source>
        <dbReference type="PROSITE-ProRule" id="PRU00146"/>
    </source>
</evidence>
<accession>A0ABD3UP97</accession>
<dbReference type="GO" id="GO:0005634">
    <property type="term" value="C:nucleus"/>
    <property type="evidence" value="ECO:0007669"/>
    <property type="project" value="UniProtKB-SubCell"/>
</dbReference>
<dbReference type="Pfam" id="PF02791">
    <property type="entry name" value="DDT"/>
    <property type="match status" value="1"/>
</dbReference>
<evidence type="ECO:0000259" key="10">
    <source>
        <dbReference type="PROSITE" id="PS51379"/>
    </source>
</evidence>
<dbReference type="PROSITE" id="PS51379">
    <property type="entry name" value="4FE4S_FER_2"/>
    <property type="match status" value="1"/>
</dbReference>
<feature type="compositionally biased region" description="Basic and acidic residues" evidence="7">
    <location>
        <begin position="392"/>
        <end position="401"/>
    </location>
</feature>
<dbReference type="InterPro" id="IPR011011">
    <property type="entry name" value="Znf_FYVE_PHD"/>
</dbReference>
<keyword evidence="5" id="KW-0539">Nucleus</keyword>
<dbReference type="GO" id="GO:0008270">
    <property type="term" value="F:zinc ion binding"/>
    <property type="evidence" value="ECO:0007669"/>
    <property type="project" value="UniProtKB-KW"/>
</dbReference>
<dbReference type="SMART" id="SM00571">
    <property type="entry name" value="DDT"/>
    <property type="match status" value="1"/>
</dbReference>
<protein>
    <submittedName>
        <fullName evidence="11">Uncharacterized protein</fullName>
    </submittedName>
</protein>
<feature type="compositionally biased region" description="Low complexity" evidence="7">
    <location>
        <begin position="920"/>
        <end position="930"/>
    </location>
</feature>
<evidence type="ECO:0000259" key="9">
    <source>
        <dbReference type="PROSITE" id="PS50827"/>
    </source>
</evidence>
<dbReference type="Pfam" id="PF24294">
    <property type="entry name" value="Chromo_PTM"/>
    <property type="match status" value="1"/>
</dbReference>
<keyword evidence="12" id="KW-1185">Reference proteome</keyword>
<dbReference type="SMART" id="SM00249">
    <property type="entry name" value="PHD"/>
    <property type="match status" value="4"/>
</dbReference>
<evidence type="ECO:0000256" key="5">
    <source>
        <dbReference type="ARBA" id="ARBA00023242"/>
    </source>
</evidence>
<dbReference type="PROSITE" id="PS50016">
    <property type="entry name" value="ZF_PHD_2"/>
    <property type="match status" value="1"/>
</dbReference>
<evidence type="ECO:0000256" key="4">
    <source>
        <dbReference type="ARBA" id="ARBA00022833"/>
    </source>
</evidence>
<dbReference type="GO" id="GO:0000785">
    <property type="term" value="C:chromatin"/>
    <property type="evidence" value="ECO:0007669"/>
    <property type="project" value="UniProtKB-ARBA"/>
</dbReference>
<evidence type="ECO:0000256" key="2">
    <source>
        <dbReference type="ARBA" id="ARBA00022723"/>
    </source>
</evidence>
<comment type="caution">
    <text evidence="11">The sequence shown here is derived from an EMBL/GenBank/DDBJ whole genome shotgun (WGS) entry which is preliminary data.</text>
</comment>
<evidence type="ECO:0000313" key="11">
    <source>
        <dbReference type="EMBL" id="KAL3850343.1"/>
    </source>
</evidence>
<evidence type="ECO:0000256" key="3">
    <source>
        <dbReference type="ARBA" id="ARBA00022771"/>
    </source>
</evidence>
<feature type="region of interest" description="Disordered" evidence="7">
    <location>
        <begin position="1266"/>
        <end position="1291"/>
    </location>
</feature>
<dbReference type="InterPro" id="IPR047365">
    <property type="entry name" value="Tudor_AtPTM-like"/>
</dbReference>
<sequence>MDSMVVGPQKRRGRKRKRNDVNNVMVDSDGKKKVVETRSLKLVDRYVRKEFQESGVFLGKITSYDSGLYRVIYDDGDFEDLDSSEVKVFLIEDEDLIGDWSERKEKLDGLLISKEVKAKVSKVENKVEQTNVSQVCLPLLSELSNGDTDADADANEVGKVLDDGNNSADNDYLSDSCEDARQLDACIDTEVPPVPPPELPPSSGHIGVPEEYVSHLFSVHSFLRSFSVPLFLYPFGLDDFVGALNCSFTNTLLDSIHVVLLGVLKRHLERISADGSELALKCLRFLDWSLLDTITWPVYLVHYLIAMGYTNGPHWKGFCTHSLDKDYYTLPAVMKLVILQILCDDVLDSEELRAEMDMREESEIGIDIETSTPVAPTGRPRRVHPRYSKSSTSKDREEHSQMKTSQGKHFEGSQLGGTVGSSIDEDGNGDECRLCGMDGFLLCCDGCPSSYHTRCLGLNKMSMSAASWYCPECKINAIEPEIVRGTALKGGYYFGVDEYEQVFMATCDHLLLLKASINSENCLRYYNRHDIPRVLCALYSKAEHAVMYSEICRGIMQYWELPINILPCNEPSEVCLQLEKEKEGGESTTQLVKPLDKSVPEMTEVENTGSCVTGICAPEITASSLMDSIQGPIFCGNSLETVTVSDQAGNIDSTTQQSGYSMNTIVTEPTSSSGLPVNGTSLEVKMSIPSGEFNNGVDRRADESPYDGCLYMGSSFKINTYINQYLHGDFAASAAANLAVLSSEENQGHDSRSSANRRKAMSASVSLQVKAFSSAALRFIWPHTEKKLVEVPRERCSWCFSCKALVSSKRGCLLNLAASNATRGVAKVLAGARPMKNGDGRLPGISTYIMFMEESLSGLLVGPFLNDTFRKRWRRQAEQASTCSAIKILLLELEENIRTVALSGEWTKLVDASSTQSSASQIAANAAGSTQKRRPGRRGRKPSNVVEIPVDDPQDILTGFTWWRGGSLSKLMFHRGALPCSIIRKAARQGGSKKISGLHYIEGQETLKLSRQIIWRSAVEMSRNTAQLALQVRYLDFNVRWSEFVRPEQTPSDGKGPDTEASAFRNALICDKKILENEIRYCVAFGSQKHLPSRVMKSIAEIEQTRDDGQERYWFPETRIPLYLIKEYEENVKKNKSVDVLSKLQKRLQKRQLKACRKNIFMYLLRKQDIMAENPCSSCHQDVLYRDAVKCSSCQGICHNQCATSSTVYKNEEVEFLITCKQCRETRAIAQVESSNASPTSPLLLLQGQDFPKTAAANKILKVVGPKRSSASGRTRDHSSGAKPTHISAPTKKNQHKHWGLIWRKNNEDTGIDFRLKNILHKGNPDMDMMNPICRLCNQPYRSDLMYIRCETCQSWFHAEALELDESKFLSLVGFKCCKCRRIKSPICPYLDPEKKKALERKQVPKMEVFETDFDSSEHHKDEGLGHAPLTREADVIVSLSELEQCAEVKSEVDYGWNDASGPGPRKLQVRRQTRQEQNGSFAYPEHPAPFEENVLKSTEKLPVRRHTKKENNLDSYSTINSFHVPSEANAVQDSLSPQIQWVVSEENLDEGMTVDFDGIGFDDLDFEPQTYFSFNELLASDDGGRPVGNEPTGNVTENWENPSVFPEIEISYDQEEPIISLETSDNLIVACKICSHSEPCPDRCCQICGMWIHSHCSPWVESSSWDDGWRCGNCREWR</sequence>
<dbReference type="InterPro" id="IPR001965">
    <property type="entry name" value="Znf_PHD"/>
</dbReference>
<dbReference type="CDD" id="cd20401">
    <property type="entry name" value="Tudor_AtPTM-like"/>
    <property type="match status" value="1"/>
</dbReference>
<feature type="domain" description="PHD-type" evidence="8">
    <location>
        <begin position="429"/>
        <end position="476"/>
    </location>
</feature>
<comment type="subcellular location">
    <subcellularLocation>
        <location evidence="1">Nucleus</location>
    </subcellularLocation>
</comment>
<dbReference type="SUPFAM" id="SSF57903">
    <property type="entry name" value="FYVE/PHD zinc finger"/>
    <property type="match status" value="2"/>
</dbReference>
<evidence type="ECO:0000256" key="1">
    <source>
        <dbReference type="ARBA" id="ARBA00004123"/>
    </source>
</evidence>
<feature type="compositionally biased region" description="Basic residues" evidence="7">
    <location>
        <begin position="9"/>
        <end position="18"/>
    </location>
</feature>
<organism evidence="11 12">
    <name type="scientific">Penstemon smallii</name>
    <dbReference type="NCBI Taxonomy" id="265156"/>
    <lineage>
        <taxon>Eukaryota</taxon>
        <taxon>Viridiplantae</taxon>
        <taxon>Streptophyta</taxon>
        <taxon>Embryophyta</taxon>
        <taxon>Tracheophyta</taxon>
        <taxon>Spermatophyta</taxon>
        <taxon>Magnoliopsida</taxon>
        <taxon>eudicotyledons</taxon>
        <taxon>Gunneridae</taxon>
        <taxon>Pentapetalae</taxon>
        <taxon>asterids</taxon>
        <taxon>lamiids</taxon>
        <taxon>Lamiales</taxon>
        <taxon>Plantaginaceae</taxon>
        <taxon>Cheloneae</taxon>
        <taxon>Penstemon</taxon>
    </lineage>
</organism>
<proteinExistence type="predicted"/>
<dbReference type="InterPro" id="IPR019787">
    <property type="entry name" value="Znf_PHD-finger"/>
</dbReference>
<evidence type="ECO:0000256" key="7">
    <source>
        <dbReference type="SAM" id="MobiDB-lite"/>
    </source>
</evidence>
<dbReference type="PANTHER" id="PTHR46508">
    <property type="entry name" value="PHD FINGER FAMILY PROTEIN"/>
    <property type="match status" value="1"/>
</dbReference>
<dbReference type="Pfam" id="PF00628">
    <property type="entry name" value="PHD"/>
    <property type="match status" value="1"/>
</dbReference>
<dbReference type="InterPro" id="IPR019786">
    <property type="entry name" value="Zinc_finger_PHD-type_CS"/>
</dbReference>
<feature type="region of interest" description="Disordered" evidence="7">
    <location>
        <begin position="367"/>
        <end position="421"/>
    </location>
</feature>